<evidence type="ECO:0000313" key="2">
    <source>
        <dbReference type="Proteomes" id="UP000283509"/>
    </source>
</evidence>
<sequence>MRACILIQPFEEIDEKFEEFSETIDIVVLPGLLSERPQLVDDAVLDPHPFGLIQAFEEIAEEVLDERPQLVDDAVLDPHPFGLIQAFEEIAEEVLESVESFVKVLVVTSWSPSRALGRWISFSFGGVLGGFLSIFEKEVEDFEFNHLGLIQPFEKVVEKFEEFMITIAVLLSERPQLVDDAVLDPHPFGLIQAFEEIAEEVLESVESFVKVLKVVEKFEEFMITIAVLLSERPQLVDDAVLDPHPFGLIQAFEEIAEEVLESVESFVKVLEVEDFEFNHLGLIQPFEKVVEKFEEFMITIAVLLSERPQLVDDAVLDPHPFGLIQAFEEIAEEVLESVESFVKVLEVVEKFEEFMITIAVLLSERPQLVDDAVLDPHPFGLIQAFEEIAEEVLESVESFVKVLKVVEKFEEFMITIAVLLSERPQLVDDAVLDPHPFGLIQAFEEIAEEVLESVESFVKVLKVVEKFEEFMITIAVLLSERPQLVDDAVLDPHPFGLIQAFEEIAEEVLESVESFVKVLKVVEKFEEFMITIAVLLSERPQLVDDAVLDPHPFGLIQAFEEIAEEVLESVESFVKVLKVVEKFEEFMITIAVLLSERPQLVDDAVLDPHPFGLIQAFEEIAEEVLESVESFVKVLKVVEKFEEFMITIAVLLSERPQLVDDAVLDPHPFGLIQAFEEIAEEVLESVESFVKVLKVVEKFEEFMITIAVLLSERPQLVDDAVLDPHPFGLIQAFEEIAEEVLESVESFVKVLEVEDFEFNHLGLIQPFEKVVEKFEEFMSERPQLVDDAVLDPHPFGLIQAFEEIAEEVLESVESFVKVLKVVEKFEEFMITLAVLLSERPQLVDDAVLDPHPFGLIQAFEEIAEEVLESVESFVKVLEVEDFDFNPFGLIQPFEEIEEKFEEFSETIDIVVLPGLLSERPQLVDDAVLDPHPFGLIQAFEEIAEEVLESVESFVKVLDEKSEEFIVTRAAVLSEGQLVDDAVLDPHPFGLIQAFEEIAEEVLESVESFVKVLKVVEKFEEFMITIAVLLSERPQLVDDAVLDPHPFGLIQAFEEIAEEVLESVESFVKVLEVEDFDFNPFGLIQPFEEIEEKFEEFSETIDIVVLPGLLSERPQLVDDAVLDPHPFGLIQAFEEIAEEVLESVESFVKVLEVEDFDFNPFGLIQPFEEIEEKFEEFSETIDIVVSPAFLASALNWSMMPFWILILSASSKPLRRSLRKSWSRSSLSSKSLAAVLSEGQLVDDAVLDPHPFGLIQAFEEIAEEVLESVESFVKVLKVVEKFEEFMITLAVLLSERPQLVDDAVLDPHPFGLIQAFEEIAEEVLESVESFVKVLEVEDFDFNPFGLIQPFEEIEEKFEEFSETIDIVVLPGLLSERPQLVDDAVLDPHPFGLIQAFEEIAEEVLEMRNLRKFIVTRAAVLSEGQLVDDAVLDPHPFGLIQAFEEIAEEVLESVESFVKVLKVVEKFEEFMITLAVLLSERPQLVDDAVLDPHPFGLIQAFEEIAEEVLESVESFVKVLEVEDFDFNPFGLIQPFEEIEEKFEEFSETIDIVVLPAFLASALNWSMMPFWILILSASSKPLRRSLRKSWSRSSLSSKSFERPQLVDDAVLDPHPFGLIQAFEEIAEEVLESVESFVKVLEVEDFDFNPFGLIQPFEEIEEKFEEFSETIDIVVLPGLLSERPQLVDDAVLDPHPFGLIQAFEEIAEEVLESVESFVKVLDEKSEEFIVTRAAVLSEGQLVDDAVLDPHPFGLIQAFEEIAEEVLDERPQLVDDAVLDPHPFGLIQAFEEIAEEVLESVESFVKEVEDFDFNPFGLIQPFEEIEEKFEEFSETIDIVVLPGLLSERPQLVDDAVLDPHPFGLIQAFEEIAEEVLESVESFVKVLEVEDFDFNPFGLIQPFEEIEEKFEEFSETIDIVVLPGLLSERPQLVDDAVLDPHPFGLIQAFEEMAEEVLESVEPFVKVL</sequence>
<keyword evidence="2" id="KW-1185">Reference proteome</keyword>
<organism evidence="1 2">
    <name type="scientific">Penaeus vannamei</name>
    <name type="common">Whiteleg shrimp</name>
    <name type="synonym">Litopenaeus vannamei</name>
    <dbReference type="NCBI Taxonomy" id="6689"/>
    <lineage>
        <taxon>Eukaryota</taxon>
        <taxon>Metazoa</taxon>
        <taxon>Ecdysozoa</taxon>
        <taxon>Arthropoda</taxon>
        <taxon>Crustacea</taxon>
        <taxon>Multicrustacea</taxon>
        <taxon>Malacostraca</taxon>
        <taxon>Eumalacostraca</taxon>
        <taxon>Eucarida</taxon>
        <taxon>Decapoda</taxon>
        <taxon>Dendrobranchiata</taxon>
        <taxon>Penaeoidea</taxon>
        <taxon>Penaeidae</taxon>
        <taxon>Penaeus</taxon>
    </lineage>
</organism>
<dbReference type="EMBL" id="QCYY01001760">
    <property type="protein sequence ID" value="ROT75539.1"/>
    <property type="molecule type" value="Genomic_DNA"/>
</dbReference>
<gene>
    <name evidence="1" type="ORF">C7M84_005932</name>
</gene>
<reference evidence="1 2" key="1">
    <citation type="submission" date="2018-04" db="EMBL/GenBank/DDBJ databases">
        <authorList>
            <person name="Zhang X."/>
            <person name="Yuan J."/>
            <person name="Li F."/>
            <person name="Xiang J."/>
        </authorList>
    </citation>
    <scope>NUCLEOTIDE SEQUENCE [LARGE SCALE GENOMIC DNA]</scope>
    <source>
        <tissue evidence="1">Muscle</tissue>
    </source>
</reference>
<protein>
    <submittedName>
        <fullName evidence="1">Uncharacterized protein</fullName>
    </submittedName>
</protein>
<comment type="caution">
    <text evidence="1">The sequence shown here is derived from an EMBL/GenBank/DDBJ whole genome shotgun (WGS) entry which is preliminary data.</text>
</comment>
<evidence type="ECO:0000313" key="1">
    <source>
        <dbReference type="EMBL" id="ROT75539.1"/>
    </source>
</evidence>
<dbReference type="Proteomes" id="UP000283509">
    <property type="component" value="Unassembled WGS sequence"/>
</dbReference>
<feature type="non-terminal residue" evidence="1">
    <location>
        <position position="1960"/>
    </location>
</feature>
<name>A0A3R7M9A1_PENVA</name>
<proteinExistence type="predicted"/>
<reference evidence="1 2" key="2">
    <citation type="submission" date="2019-01" db="EMBL/GenBank/DDBJ databases">
        <title>The decoding of complex shrimp genome reveals the adaptation for benthos swimmer, frequently molting mechanism and breeding impact on genome.</title>
        <authorList>
            <person name="Sun Y."/>
            <person name="Gao Y."/>
            <person name="Yu Y."/>
        </authorList>
    </citation>
    <scope>NUCLEOTIDE SEQUENCE [LARGE SCALE GENOMIC DNA]</scope>
    <source>
        <tissue evidence="1">Muscle</tissue>
    </source>
</reference>
<accession>A0A3R7M9A1</accession>